<feature type="compositionally biased region" description="Low complexity" evidence="1">
    <location>
        <begin position="200"/>
        <end position="217"/>
    </location>
</feature>
<evidence type="ECO:0000313" key="2">
    <source>
        <dbReference type="EMBL" id="KAK2769025.1"/>
    </source>
</evidence>
<protein>
    <submittedName>
        <fullName evidence="2">Uncharacterized protein</fullName>
    </submittedName>
</protein>
<evidence type="ECO:0000313" key="3">
    <source>
        <dbReference type="Proteomes" id="UP001281614"/>
    </source>
</evidence>
<dbReference type="Proteomes" id="UP001281614">
    <property type="component" value="Unassembled WGS sequence"/>
</dbReference>
<name>A0AAD9YLP6_COLKA</name>
<gene>
    <name evidence="2" type="ORF">CKAH01_00632</name>
</gene>
<feature type="compositionally biased region" description="Acidic residues" evidence="1">
    <location>
        <begin position="242"/>
        <end position="252"/>
    </location>
</feature>
<organism evidence="2 3">
    <name type="scientific">Colletotrichum kahawae</name>
    <name type="common">Coffee berry disease fungus</name>
    <dbReference type="NCBI Taxonomy" id="34407"/>
    <lineage>
        <taxon>Eukaryota</taxon>
        <taxon>Fungi</taxon>
        <taxon>Dikarya</taxon>
        <taxon>Ascomycota</taxon>
        <taxon>Pezizomycotina</taxon>
        <taxon>Sordariomycetes</taxon>
        <taxon>Hypocreomycetidae</taxon>
        <taxon>Glomerellales</taxon>
        <taxon>Glomerellaceae</taxon>
        <taxon>Colletotrichum</taxon>
        <taxon>Colletotrichum gloeosporioides species complex</taxon>
    </lineage>
</organism>
<dbReference type="EMBL" id="VYYT01000112">
    <property type="protein sequence ID" value="KAK2769025.1"/>
    <property type="molecule type" value="Genomic_DNA"/>
</dbReference>
<dbReference type="AlphaFoldDB" id="A0AAD9YLP6"/>
<comment type="caution">
    <text evidence="2">The sequence shown here is derived from an EMBL/GenBank/DDBJ whole genome shotgun (WGS) entry which is preliminary data.</text>
</comment>
<evidence type="ECO:0000256" key="1">
    <source>
        <dbReference type="SAM" id="MobiDB-lite"/>
    </source>
</evidence>
<feature type="compositionally biased region" description="Polar residues" evidence="1">
    <location>
        <begin position="255"/>
        <end position="266"/>
    </location>
</feature>
<sequence length="266" mass="29408">MAPVFPFRYTTYGAGFGAAHDPSFPISDRPNGLMALLATSQRMKVELDRKEAAKVDRAYRPFIVQWFLPIRRWGKTLKATVEDSFKELAYPSRLLNLSIFAISRRSTTQHPKTDVVIVAQFETEEGRPNPSQLRSQVYPGILRLLSRSIADFAPPPLLSPEVDRPEIGCYVEYAKDPRRNANPLGIVPPEEPEEDLTRTPSCPSLGSSSSDSRPSSPITAPLDSDGLKPPEDVDEKEKEEADPVSEFFDIDAYDASNSPGGPSAES</sequence>
<feature type="region of interest" description="Disordered" evidence="1">
    <location>
        <begin position="179"/>
        <end position="266"/>
    </location>
</feature>
<accession>A0AAD9YLP6</accession>
<keyword evidence="3" id="KW-1185">Reference proteome</keyword>
<reference evidence="2" key="1">
    <citation type="submission" date="2023-02" db="EMBL/GenBank/DDBJ databases">
        <title>Colletotrichum kahawae CIFC_Que2 genome sequencing and assembly.</title>
        <authorList>
            <person name="Baroncelli R."/>
        </authorList>
    </citation>
    <scope>NUCLEOTIDE SEQUENCE</scope>
    <source>
        <strain evidence="2">CIFC_Que2</strain>
    </source>
</reference>
<feature type="compositionally biased region" description="Basic and acidic residues" evidence="1">
    <location>
        <begin position="225"/>
        <end position="241"/>
    </location>
</feature>
<proteinExistence type="predicted"/>